<keyword evidence="1" id="KW-0812">Transmembrane</keyword>
<comment type="caution">
    <text evidence="2">The sequence shown here is derived from an EMBL/GenBank/DDBJ whole genome shotgun (WGS) entry which is preliminary data.</text>
</comment>
<gene>
    <name evidence="3" type="ORF">BMJ33_30355</name>
    <name evidence="2" type="ORF">GHJ91_20860</name>
</gene>
<evidence type="ECO:0000313" key="3">
    <source>
        <dbReference type="EMBL" id="PLT95201.1"/>
    </source>
</evidence>
<proteinExistence type="predicted"/>
<name>A0A6G1WPC8_9HYPH</name>
<dbReference type="AlphaFoldDB" id="A0A6G1WPC8"/>
<dbReference type="Proteomes" id="UP001190825">
    <property type="component" value="Unassembled WGS sequence"/>
</dbReference>
<keyword evidence="1" id="KW-0472">Membrane</keyword>
<accession>A0A6G1WPC8</accession>
<dbReference type="EMBL" id="NBUC01000154">
    <property type="protein sequence ID" value="PLT95201.1"/>
    <property type="molecule type" value="Genomic_DNA"/>
</dbReference>
<evidence type="ECO:0000256" key="1">
    <source>
        <dbReference type="SAM" id="Phobius"/>
    </source>
</evidence>
<reference evidence="2" key="1">
    <citation type="journal article" date="2013" name="Genome Biol.">
        <title>Comparative genomics of the core and accessory genomes of 48 Sinorhizobium strains comprising five genospecies.</title>
        <authorList>
            <person name="Sugawara M."/>
            <person name="Epstein B."/>
            <person name="Badgley B.D."/>
            <person name="Unno T."/>
            <person name="Xu L."/>
            <person name="Reese J."/>
            <person name="Gyaneshwar P."/>
            <person name="Denny R."/>
            <person name="Mudge J."/>
            <person name="Bharti A.K."/>
            <person name="Farmer A.D."/>
            <person name="May G.D."/>
            <person name="Woodward J.E."/>
            <person name="Medigue C."/>
            <person name="Vallenet D."/>
            <person name="Lajus A."/>
            <person name="Rouy Z."/>
            <person name="Martinez-Vaz B."/>
            <person name="Tiffin P."/>
            <person name="Young N.D."/>
            <person name="Sadowsky M.J."/>
        </authorList>
    </citation>
    <scope>NUCLEOTIDE SEQUENCE</scope>
    <source>
        <strain evidence="2">M1</strain>
    </source>
</reference>
<sequence length="43" mass="4749">MARRLRVLNFACWASAASWLAVAILHFPDPKLRTIVITVAGLV</sequence>
<evidence type="ECO:0000313" key="2">
    <source>
        <dbReference type="EMBL" id="MQW71532.1"/>
    </source>
</evidence>
<organism evidence="2">
    <name type="scientific">Sinorhizobium medicae</name>
    <dbReference type="NCBI Taxonomy" id="110321"/>
    <lineage>
        <taxon>Bacteria</taxon>
        <taxon>Pseudomonadati</taxon>
        <taxon>Pseudomonadota</taxon>
        <taxon>Alphaproteobacteria</taxon>
        <taxon>Hyphomicrobiales</taxon>
        <taxon>Rhizobiaceae</taxon>
        <taxon>Sinorhizobium/Ensifer group</taxon>
        <taxon>Sinorhizobium</taxon>
    </lineage>
</organism>
<evidence type="ECO:0000313" key="4">
    <source>
        <dbReference type="Proteomes" id="UP001190825"/>
    </source>
</evidence>
<feature type="transmembrane region" description="Helical" evidence="1">
    <location>
        <begin position="7"/>
        <end position="27"/>
    </location>
</feature>
<protein>
    <submittedName>
        <fullName evidence="2">Uncharacterized protein</fullName>
    </submittedName>
</protein>
<keyword evidence="1" id="KW-1133">Transmembrane helix</keyword>
<reference evidence="3 4" key="3">
    <citation type="journal article" date="2018" name="FEMS Microbiol. Ecol.">
        <title>Co-invading symbiotic mutualists of Medicago polymorpha retain high ancestral diversity and contain diverse accessory genomes.</title>
        <authorList>
            <person name="Porter S.S."/>
            <person name="Faber-Hammond J.J."/>
            <person name="Friesen M.L."/>
        </authorList>
    </citation>
    <scope>NUCLEOTIDE SEQUENCE [LARGE SCALE GENOMIC DNA]</scope>
    <source>
        <strain evidence="3 4">Str16</strain>
    </source>
</reference>
<reference evidence="3" key="2">
    <citation type="submission" date="2017-04" db="EMBL/GenBank/DDBJ databases">
        <authorList>
            <person name="Porter S."/>
            <person name="Friesen M.L."/>
            <person name="Faber-Hammond J."/>
        </authorList>
    </citation>
    <scope>NUCLEOTIDE SEQUENCE</scope>
    <source>
        <strain evidence="3">Str16</strain>
    </source>
</reference>
<dbReference type="EMBL" id="WISB01000123">
    <property type="protein sequence ID" value="MQW71532.1"/>
    <property type="molecule type" value="Genomic_DNA"/>
</dbReference>
<keyword evidence="4" id="KW-1185">Reference proteome</keyword>